<evidence type="ECO:0000259" key="8">
    <source>
        <dbReference type="Pfam" id="PF02866"/>
    </source>
</evidence>
<dbReference type="NCBIfam" id="TIGR01771">
    <property type="entry name" value="L-LDH-NAD"/>
    <property type="match status" value="1"/>
</dbReference>
<evidence type="ECO:0000256" key="2">
    <source>
        <dbReference type="ARBA" id="ARBA00006054"/>
    </source>
</evidence>
<keyword evidence="4 6" id="KW-0560">Oxidoreductase</keyword>
<feature type="binding site" evidence="6">
    <location>
        <position position="238"/>
    </location>
    <ligand>
        <name>substrate</name>
    </ligand>
</feature>
<dbReference type="GO" id="GO:0004459">
    <property type="term" value="F:L-lactate dehydrogenase (NAD+) activity"/>
    <property type="evidence" value="ECO:0007669"/>
    <property type="project" value="UniProtKB-EC"/>
</dbReference>
<feature type="binding site" evidence="6">
    <location>
        <begin position="129"/>
        <end position="132"/>
    </location>
    <ligand>
        <name>substrate</name>
    </ligand>
</feature>
<comment type="function">
    <text evidence="6">Catalyzes the conversion of lactate to pyruvate.</text>
</comment>
<reference evidence="9" key="1">
    <citation type="submission" date="2023-07" db="EMBL/GenBank/DDBJ databases">
        <title>Mucosal microbiota of week-old chicken and adult hens.</title>
        <authorList>
            <person name="Volf J."/>
            <person name="Karasova D."/>
            <person name="Crhanova M."/>
            <person name="Faldynova M."/>
            <person name="Prikrylova H."/>
            <person name="Zeman M."/>
            <person name="Babak V."/>
            <person name="Rajova J."/>
            <person name="Rychlik I."/>
        </authorList>
    </citation>
    <scope>NUCLEOTIDE SEQUENCE</scope>
    <source>
        <strain evidence="9">ET902</strain>
    </source>
</reference>
<organism evidence="9 10">
    <name type="scientific">Brachyspira innocens</name>
    <dbReference type="NCBI Taxonomy" id="13264"/>
    <lineage>
        <taxon>Bacteria</taxon>
        <taxon>Pseudomonadati</taxon>
        <taxon>Spirochaetota</taxon>
        <taxon>Spirochaetia</taxon>
        <taxon>Brachyspirales</taxon>
        <taxon>Brachyspiraceae</taxon>
        <taxon>Brachyspira</taxon>
    </lineage>
</organism>
<accession>A0ABT8YUY5</accession>
<feature type="binding site" evidence="6">
    <location>
        <position position="48"/>
    </location>
    <ligand>
        <name>NAD(+)</name>
        <dbReference type="ChEBI" id="CHEBI:57540"/>
    </ligand>
</feature>
<feature type="binding site" evidence="6">
    <location>
        <position position="97"/>
    </location>
    <ligand>
        <name>substrate</name>
    </ligand>
</feature>
<dbReference type="InterPro" id="IPR001236">
    <property type="entry name" value="Lactate/malate_DH_N"/>
</dbReference>
<evidence type="ECO:0000256" key="4">
    <source>
        <dbReference type="ARBA" id="ARBA00023002"/>
    </source>
</evidence>
<evidence type="ECO:0000313" key="9">
    <source>
        <dbReference type="EMBL" id="MDO7019706.1"/>
    </source>
</evidence>
<evidence type="ECO:0000256" key="1">
    <source>
        <dbReference type="ARBA" id="ARBA00004843"/>
    </source>
</evidence>
<feature type="binding site" evidence="6">
    <location>
        <position position="152"/>
    </location>
    <ligand>
        <name>NAD(+)</name>
        <dbReference type="ChEBI" id="CHEBI:57540"/>
    </ligand>
</feature>
<dbReference type="PIRSF" id="PIRSF000102">
    <property type="entry name" value="Lac_mal_DH"/>
    <property type="match status" value="1"/>
</dbReference>
<feature type="domain" description="Lactate/malate dehydrogenase N-terminal" evidence="7">
    <location>
        <begin position="13"/>
        <end position="150"/>
    </location>
</feature>
<dbReference type="CDD" id="cd05291">
    <property type="entry name" value="HicDH_like"/>
    <property type="match status" value="1"/>
</dbReference>
<dbReference type="HAMAP" id="MF_00488">
    <property type="entry name" value="Lactate_dehydrog"/>
    <property type="match status" value="1"/>
</dbReference>
<comment type="pathway">
    <text evidence="1 6">Fermentation; pyruvate fermentation to lactate; (S)-lactate from pyruvate: step 1/1.</text>
</comment>
<keyword evidence="6" id="KW-0963">Cytoplasm</keyword>
<dbReference type="InterPro" id="IPR015955">
    <property type="entry name" value="Lactate_DH/Glyco_Ohase_4_C"/>
</dbReference>
<feature type="domain" description="Lactate/malate dehydrogenase C-terminal" evidence="8">
    <location>
        <begin position="154"/>
        <end position="320"/>
    </location>
</feature>
<dbReference type="InterPro" id="IPR001557">
    <property type="entry name" value="L-lactate/malate_DH"/>
</dbReference>
<feature type="binding site" evidence="6">
    <location>
        <position position="22"/>
    </location>
    <ligand>
        <name>NAD(+)</name>
        <dbReference type="ChEBI" id="CHEBI:57540"/>
    </ligand>
</feature>
<dbReference type="Gene3D" id="3.40.50.720">
    <property type="entry name" value="NAD(P)-binding Rossmann-like Domain"/>
    <property type="match status" value="1"/>
</dbReference>
<dbReference type="InterPro" id="IPR036291">
    <property type="entry name" value="NAD(P)-bd_dom_sf"/>
</dbReference>
<evidence type="ECO:0000256" key="6">
    <source>
        <dbReference type="HAMAP-Rule" id="MF_00488"/>
    </source>
</evidence>
<gene>
    <name evidence="6" type="primary">ldh</name>
    <name evidence="9" type="ORF">Q5M86_02840</name>
</gene>
<feature type="binding site" evidence="6">
    <location>
        <begin position="127"/>
        <end position="129"/>
    </location>
    <ligand>
        <name>NAD(+)</name>
        <dbReference type="ChEBI" id="CHEBI:57540"/>
    </ligand>
</feature>
<feature type="binding site" evidence="6">
    <location>
        <position position="74"/>
    </location>
    <ligand>
        <name>NAD(+)</name>
        <dbReference type="ChEBI" id="CHEBI:57540"/>
    </ligand>
</feature>
<name>A0ABT8YUY5_9SPIR</name>
<dbReference type="SUPFAM" id="SSF56327">
    <property type="entry name" value="LDH C-terminal domain-like"/>
    <property type="match status" value="1"/>
</dbReference>
<comment type="subcellular location">
    <subcellularLocation>
        <location evidence="6">Cytoplasm</location>
    </subcellularLocation>
</comment>
<dbReference type="SUPFAM" id="SSF51735">
    <property type="entry name" value="NAD(P)-binding Rossmann-fold domains"/>
    <property type="match status" value="1"/>
</dbReference>
<evidence type="ECO:0000256" key="3">
    <source>
        <dbReference type="ARBA" id="ARBA00012967"/>
    </source>
</evidence>
<dbReference type="InterPro" id="IPR011304">
    <property type="entry name" value="L-lactate_DH"/>
</dbReference>
<dbReference type="EC" id="1.1.1.27" evidence="3 6"/>
<sequence>MNNTINNSIKRRKFVLIGAGHVGSHAGYALAAQGLAEEIVFIDIDEKKAFSQALDIFDSTVYLPHRVEVKAGNYSDIDDADIMVVCAGPLPNMNQTRMDTLGATIEVMKDIIWKIKNTKFNGIIINISNPADVITHYIQNKLNYDPKRIISTSTTLDSARLRRAISEAINIDQKSIYAYALGEHGESQMVAWSTVTIAGKPLFELMKEKEKYSKLDLNELANKGRRGGWEVLGGKGSTEFGIGTSLAEVARAVLSDEHRVLPVSVYLNGEYGQTDVYASVPAVLGRDGVEEIIELNMNDEEKKLFNASCEVMKKNYELALKM</sequence>
<comment type="catalytic activity">
    <reaction evidence="6">
        <text>(S)-lactate + NAD(+) = pyruvate + NADH + H(+)</text>
        <dbReference type="Rhea" id="RHEA:23444"/>
        <dbReference type="ChEBI" id="CHEBI:15361"/>
        <dbReference type="ChEBI" id="CHEBI:15378"/>
        <dbReference type="ChEBI" id="CHEBI:16651"/>
        <dbReference type="ChEBI" id="CHEBI:57540"/>
        <dbReference type="ChEBI" id="CHEBI:57945"/>
        <dbReference type="EC" id="1.1.1.27"/>
    </reaction>
</comment>
<dbReference type="RefSeq" id="WP_304385123.1">
    <property type="nucleotide sequence ID" value="NZ_JAUPBL010000033.1"/>
</dbReference>
<feature type="binding site" evidence="6">
    <location>
        <position position="43"/>
    </location>
    <ligand>
        <name>NAD(+)</name>
        <dbReference type="ChEBI" id="CHEBI:57540"/>
    </ligand>
</feature>
<comment type="similarity">
    <text evidence="2 6">Belongs to the LDH/MDH superfamily. LDH family.</text>
</comment>
<evidence type="ECO:0000313" key="10">
    <source>
        <dbReference type="Proteomes" id="UP001175147"/>
    </source>
</evidence>
<keyword evidence="5 6" id="KW-0520">NAD</keyword>
<dbReference type="PANTHER" id="PTHR43128">
    <property type="entry name" value="L-2-HYDROXYCARBOXYLATE DEHYDROGENASE (NAD(P)(+))"/>
    <property type="match status" value="1"/>
</dbReference>
<dbReference type="Gene3D" id="3.90.110.10">
    <property type="entry name" value="Lactate dehydrogenase/glycoside hydrolase, family 4, C-terminal"/>
    <property type="match status" value="1"/>
</dbReference>
<dbReference type="PANTHER" id="PTHR43128:SF31">
    <property type="entry name" value="L-LACTATE DEHYDROGENASE"/>
    <property type="match status" value="1"/>
</dbReference>
<comment type="caution">
    <text evidence="9">The sequence shown here is derived from an EMBL/GenBank/DDBJ whole genome shotgun (WGS) entry which is preliminary data.</text>
</comment>
<protein>
    <recommendedName>
        <fullName evidence="3 6">L-lactate dehydrogenase</fullName>
        <shortName evidence="6">L-LDH</shortName>
        <ecNumber evidence="3 6">1.1.1.27</ecNumber>
    </recommendedName>
</protein>
<feature type="active site" description="Proton acceptor" evidence="6">
    <location>
        <position position="184"/>
    </location>
</feature>
<comment type="subunit">
    <text evidence="6">Homotetramer.</text>
</comment>
<dbReference type="Proteomes" id="UP001175147">
    <property type="component" value="Unassembled WGS sequence"/>
</dbReference>
<dbReference type="InterPro" id="IPR022383">
    <property type="entry name" value="Lactate/malate_DH_C"/>
</dbReference>
<evidence type="ECO:0000259" key="7">
    <source>
        <dbReference type="Pfam" id="PF00056"/>
    </source>
</evidence>
<dbReference type="Pfam" id="PF00056">
    <property type="entry name" value="Ldh_1_N"/>
    <property type="match status" value="1"/>
</dbReference>
<feature type="binding site" evidence="6">
    <location>
        <begin position="157"/>
        <end position="160"/>
    </location>
    <ligand>
        <name>substrate</name>
    </ligand>
</feature>
<proteinExistence type="inferred from homology"/>
<evidence type="ECO:0000256" key="5">
    <source>
        <dbReference type="ARBA" id="ARBA00023027"/>
    </source>
</evidence>
<keyword evidence="10" id="KW-1185">Reference proteome</keyword>
<comment type="caution">
    <text evidence="6">Lacks conserved residue(s) required for the propagation of feature annotation.</text>
</comment>
<dbReference type="EMBL" id="JAUPBM010000019">
    <property type="protein sequence ID" value="MDO7019706.1"/>
    <property type="molecule type" value="Genomic_DNA"/>
</dbReference>
<dbReference type="Pfam" id="PF02866">
    <property type="entry name" value="Ldh_1_C"/>
    <property type="match status" value="1"/>
</dbReference>
<dbReference type="PRINTS" id="PR00086">
    <property type="entry name" value="LLDHDRGNASE"/>
</dbReference>